<dbReference type="GO" id="GO:0005829">
    <property type="term" value="C:cytosol"/>
    <property type="evidence" value="ECO:0007669"/>
    <property type="project" value="TreeGrafter"/>
</dbReference>
<dbReference type="InterPro" id="IPR001789">
    <property type="entry name" value="Sig_transdc_resp-reg_receiver"/>
</dbReference>
<dbReference type="Gene3D" id="3.40.50.2300">
    <property type="match status" value="1"/>
</dbReference>
<evidence type="ECO:0000256" key="7">
    <source>
        <dbReference type="PROSITE-ProRule" id="PRU01091"/>
    </source>
</evidence>
<evidence type="ECO:0000256" key="3">
    <source>
        <dbReference type="ARBA" id="ARBA00023015"/>
    </source>
</evidence>
<evidence type="ECO:0000259" key="9">
    <source>
        <dbReference type="PROSITE" id="PS51755"/>
    </source>
</evidence>
<evidence type="ECO:0000256" key="6">
    <source>
        <dbReference type="PROSITE-ProRule" id="PRU00169"/>
    </source>
</evidence>
<protein>
    <recommendedName>
        <fullName evidence="12">DNA-binding response regulator, OmpR family, contains REC and winged-helix (WHTH) domain</fullName>
    </recommendedName>
</protein>
<dbReference type="RefSeq" id="WP_144306903.1">
    <property type="nucleotide sequence ID" value="NZ_QMIF01000016.1"/>
</dbReference>
<dbReference type="InterPro" id="IPR036388">
    <property type="entry name" value="WH-like_DNA-bd_sf"/>
</dbReference>
<dbReference type="Gene3D" id="1.10.10.10">
    <property type="entry name" value="Winged helix-like DNA-binding domain superfamily/Winged helix DNA-binding domain"/>
    <property type="match status" value="1"/>
</dbReference>
<dbReference type="Proteomes" id="UP000434052">
    <property type="component" value="Unassembled WGS sequence"/>
</dbReference>
<dbReference type="GO" id="GO:0000976">
    <property type="term" value="F:transcription cis-regulatory region binding"/>
    <property type="evidence" value="ECO:0007669"/>
    <property type="project" value="TreeGrafter"/>
</dbReference>
<dbReference type="CDD" id="cd00383">
    <property type="entry name" value="trans_reg_C"/>
    <property type="match status" value="1"/>
</dbReference>
<dbReference type="PROSITE" id="PS50110">
    <property type="entry name" value="RESPONSE_REGULATORY"/>
    <property type="match status" value="1"/>
</dbReference>
<feature type="domain" description="Response regulatory" evidence="8">
    <location>
        <begin position="130"/>
        <end position="242"/>
    </location>
</feature>
<evidence type="ECO:0000256" key="4">
    <source>
        <dbReference type="ARBA" id="ARBA00023125"/>
    </source>
</evidence>
<name>A0A6P1ZFA0_9BACT</name>
<gene>
    <name evidence="10" type="ORF">DQK91_18580</name>
</gene>
<dbReference type="GO" id="GO:0006355">
    <property type="term" value="P:regulation of DNA-templated transcription"/>
    <property type="evidence" value="ECO:0007669"/>
    <property type="project" value="InterPro"/>
</dbReference>
<evidence type="ECO:0000313" key="11">
    <source>
        <dbReference type="Proteomes" id="UP000434052"/>
    </source>
</evidence>
<proteinExistence type="predicted"/>
<comment type="caution">
    <text evidence="10">The sequence shown here is derived from an EMBL/GenBank/DDBJ whole genome shotgun (WGS) entry which is preliminary data.</text>
</comment>
<dbReference type="PANTHER" id="PTHR48111:SF1">
    <property type="entry name" value="TWO-COMPONENT RESPONSE REGULATOR ORR33"/>
    <property type="match status" value="1"/>
</dbReference>
<dbReference type="Pfam" id="PF00486">
    <property type="entry name" value="Trans_reg_C"/>
    <property type="match status" value="1"/>
</dbReference>
<evidence type="ECO:0000256" key="2">
    <source>
        <dbReference type="ARBA" id="ARBA00023012"/>
    </source>
</evidence>
<keyword evidence="2" id="KW-0902">Two-component regulatory system</keyword>
<evidence type="ECO:0000256" key="5">
    <source>
        <dbReference type="ARBA" id="ARBA00023163"/>
    </source>
</evidence>
<evidence type="ECO:0008006" key="12">
    <source>
        <dbReference type="Google" id="ProtNLM"/>
    </source>
</evidence>
<dbReference type="EMBL" id="QMIF01000016">
    <property type="protein sequence ID" value="TVM31402.1"/>
    <property type="molecule type" value="Genomic_DNA"/>
</dbReference>
<dbReference type="SUPFAM" id="SSF46894">
    <property type="entry name" value="C-terminal effector domain of the bipartite response regulators"/>
    <property type="match status" value="1"/>
</dbReference>
<dbReference type="PANTHER" id="PTHR48111">
    <property type="entry name" value="REGULATOR OF RPOS"/>
    <property type="match status" value="1"/>
</dbReference>
<dbReference type="GO" id="GO:0000156">
    <property type="term" value="F:phosphorelay response regulator activity"/>
    <property type="evidence" value="ECO:0007669"/>
    <property type="project" value="TreeGrafter"/>
</dbReference>
<keyword evidence="5" id="KW-0804">Transcription</keyword>
<feature type="DNA-binding region" description="OmpR/PhoB-type" evidence="7">
    <location>
        <begin position="249"/>
        <end position="348"/>
    </location>
</feature>
<organism evidence="10 11">
    <name type="scientific">Oceanidesulfovibrio marinus</name>
    <dbReference type="NCBI Taxonomy" id="370038"/>
    <lineage>
        <taxon>Bacteria</taxon>
        <taxon>Pseudomonadati</taxon>
        <taxon>Thermodesulfobacteriota</taxon>
        <taxon>Desulfovibrionia</taxon>
        <taxon>Desulfovibrionales</taxon>
        <taxon>Desulfovibrionaceae</taxon>
        <taxon>Oceanidesulfovibrio</taxon>
    </lineage>
</organism>
<feature type="modified residue" description="4-aspartylphosphate" evidence="6">
    <location>
        <position position="177"/>
    </location>
</feature>
<dbReference type="SMART" id="SM00862">
    <property type="entry name" value="Trans_reg_C"/>
    <property type="match status" value="1"/>
</dbReference>
<keyword evidence="3" id="KW-0805">Transcription regulation</keyword>
<dbReference type="GO" id="GO:0032993">
    <property type="term" value="C:protein-DNA complex"/>
    <property type="evidence" value="ECO:0007669"/>
    <property type="project" value="TreeGrafter"/>
</dbReference>
<dbReference type="InterPro" id="IPR016032">
    <property type="entry name" value="Sig_transdc_resp-reg_C-effctor"/>
</dbReference>
<dbReference type="OrthoDB" id="368799at2"/>
<keyword evidence="1 6" id="KW-0597">Phosphoprotein</keyword>
<accession>A0A6P1ZFA0</accession>
<dbReference type="SUPFAM" id="SSF52172">
    <property type="entry name" value="CheY-like"/>
    <property type="match status" value="1"/>
</dbReference>
<sequence>MTTIQFRKTSPQWMGNLLKANGFSEVETPNGSKLFGRWIRHYGMMVYCIIMNAGQIATPGTLEEPVWVGYYDDASLAEMRGEERFDNVVTFFELRGQGMPDGRRGEAAGNSEAAQPSLCRHGRAAGESKTVLVVEERPEIALRLKQELAPHKVRISSSDCIQDAVVNGNGFDLIVFDLGNNPEECLQCIAGLQDRLADTPFIALHSIYEEAQCIRVFEAGADDYVLKYTSARVLGLRILAILKRNAAHPDTPADEPARTIVLDEAARKVHIGGRQVHLTFVEFRLLASLYRAAGKQLTRRQLIDDVWGTRLPDTSRRLDTGIRRLRVKLGAHAALVETVYGLGYRFVPSPREDRT</sequence>
<evidence type="ECO:0000256" key="1">
    <source>
        <dbReference type="ARBA" id="ARBA00022553"/>
    </source>
</evidence>
<feature type="domain" description="OmpR/PhoB-type" evidence="9">
    <location>
        <begin position="249"/>
        <end position="348"/>
    </location>
</feature>
<dbReference type="InterPro" id="IPR011006">
    <property type="entry name" value="CheY-like_superfamily"/>
</dbReference>
<dbReference type="PROSITE" id="PS51755">
    <property type="entry name" value="OMPR_PHOB"/>
    <property type="match status" value="1"/>
</dbReference>
<evidence type="ECO:0000259" key="8">
    <source>
        <dbReference type="PROSITE" id="PS50110"/>
    </source>
</evidence>
<dbReference type="InterPro" id="IPR001867">
    <property type="entry name" value="OmpR/PhoB-type_DNA-bd"/>
</dbReference>
<reference evidence="10 11" key="1">
    <citation type="submission" date="2018-06" db="EMBL/GenBank/DDBJ databases">
        <title>Complete genome of Desulfovibrio marinus P48SEP.</title>
        <authorList>
            <person name="Crispim J.S."/>
            <person name="Vidigal P.M.P."/>
            <person name="Silva L.C.F."/>
            <person name="Araujo L.C."/>
            <person name="Laguardia C.N."/>
            <person name="Dias R.S."/>
            <person name="Sousa M.P."/>
            <person name="Paula S.O."/>
            <person name="Silva C."/>
        </authorList>
    </citation>
    <scope>NUCLEOTIDE SEQUENCE [LARGE SCALE GENOMIC DNA]</scope>
    <source>
        <strain evidence="10 11">P48SEP</strain>
    </source>
</reference>
<dbReference type="AlphaFoldDB" id="A0A6P1ZFA0"/>
<keyword evidence="4 7" id="KW-0238">DNA-binding</keyword>
<evidence type="ECO:0000313" key="10">
    <source>
        <dbReference type="EMBL" id="TVM31402.1"/>
    </source>
</evidence>
<dbReference type="InterPro" id="IPR039420">
    <property type="entry name" value="WalR-like"/>
</dbReference>